<protein>
    <submittedName>
        <fullName evidence="1">Uncharacterized protein</fullName>
    </submittedName>
</protein>
<gene>
    <name evidence="1" type="ORF">HaLaN_05415</name>
</gene>
<organism evidence="1 2">
    <name type="scientific">Haematococcus lacustris</name>
    <name type="common">Green alga</name>
    <name type="synonym">Haematococcus pluvialis</name>
    <dbReference type="NCBI Taxonomy" id="44745"/>
    <lineage>
        <taxon>Eukaryota</taxon>
        <taxon>Viridiplantae</taxon>
        <taxon>Chlorophyta</taxon>
        <taxon>core chlorophytes</taxon>
        <taxon>Chlorophyceae</taxon>
        <taxon>CS clade</taxon>
        <taxon>Chlamydomonadales</taxon>
        <taxon>Haematococcaceae</taxon>
        <taxon>Haematococcus</taxon>
    </lineage>
</organism>
<evidence type="ECO:0000313" key="1">
    <source>
        <dbReference type="EMBL" id="GFH10150.1"/>
    </source>
</evidence>
<reference evidence="1 2" key="1">
    <citation type="submission" date="2020-02" db="EMBL/GenBank/DDBJ databases">
        <title>Draft genome sequence of Haematococcus lacustris strain NIES-144.</title>
        <authorList>
            <person name="Morimoto D."/>
            <person name="Nakagawa S."/>
            <person name="Yoshida T."/>
            <person name="Sawayama S."/>
        </authorList>
    </citation>
    <scope>NUCLEOTIDE SEQUENCE [LARGE SCALE GENOMIC DNA]</scope>
    <source>
        <strain evidence="1 2">NIES-144</strain>
    </source>
</reference>
<keyword evidence="2" id="KW-1185">Reference proteome</keyword>
<dbReference type="Proteomes" id="UP000485058">
    <property type="component" value="Unassembled WGS sequence"/>
</dbReference>
<sequence>MQNVECTAYQQAEMALGSAATPLANVSNSIYIANYTSDKMVVNNVTLSCDASMATSGVQLLLDDGPQLLANLGTLAQSNTFANVTWPRPVPGVPNDMVMNGLWQYAYNRTAVLDLALKPQARLCLVKAATTSATATTSSVRQLNSINQGVLA</sequence>
<proteinExistence type="predicted"/>
<evidence type="ECO:0000313" key="2">
    <source>
        <dbReference type="Proteomes" id="UP000485058"/>
    </source>
</evidence>
<comment type="caution">
    <text evidence="1">The sequence shown here is derived from an EMBL/GenBank/DDBJ whole genome shotgun (WGS) entry which is preliminary data.</text>
</comment>
<dbReference type="EMBL" id="BLLF01000291">
    <property type="protein sequence ID" value="GFH10150.1"/>
    <property type="molecule type" value="Genomic_DNA"/>
</dbReference>
<name>A0A699YJ54_HAELA</name>
<accession>A0A699YJ54</accession>
<dbReference type="AlphaFoldDB" id="A0A699YJ54"/>